<protein>
    <submittedName>
        <fullName evidence="1">Uncharacterized protein</fullName>
    </submittedName>
</protein>
<gene>
    <name evidence="1" type="ORF">E2C01_082125</name>
</gene>
<proteinExistence type="predicted"/>
<keyword evidence="2" id="KW-1185">Reference proteome</keyword>
<accession>A0A5B7J2X5</accession>
<comment type="caution">
    <text evidence="1">The sequence shown here is derived from an EMBL/GenBank/DDBJ whole genome shotgun (WGS) entry which is preliminary data.</text>
</comment>
<organism evidence="1 2">
    <name type="scientific">Portunus trituberculatus</name>
    <name type="common">Swimming crab</name>
    <name type="synonym">Neptunus trituberculatus</name>
    <dbReference type="NCBI Taxonomy" id="210409"/>
    <lineage>
        <taxon>Eukaryota</taxon>
        <taxon>Metazoa</taxon>
        <taxon>Ecdysozoa</taxon>
        <taxon>Arthropoda</taxon>
        <taxon>Crustacea</taxon>
        <taxon>Multicrustacea</taxon>
        <taxon>Malacostraca</taxon>
        <taxon>Eumalacostraca</taxon>
        <taxon>Eucarida</taxon>
        <taxon>Decapoda</taxon>
        <taxon>Pleocyemata</taxon>
        <taxon>Brachyura</taxon>
        <taxon>Eubrachyura</taxon>
        <taxon>Portunoidea</taxon>
        <taxon>Portunidae</taxon>
        <taxon>Portuninae</taxon>
        <taxon>Portunus</taxon>
    </lineage>
</organism>
<dbReference type="EMBL" id="VSRR010073985">
    <property type="protein sequence ID" value="MPC87268.1"/>
    <property type="molecule type" value="Genomic_DNA"/>
</dbReference>
<evidence type="ECO:0000313" key="1">
    <source>
        <dbReference type="EMBL" id="MPC87268.1"/>
    </source>
</evidence>
<dbReference type="AlphaFoldDB" id="A0A5B7J2X5"/>
<dbReference type="Proteomes" id="UP000324222">
    <property type="component" value="Unassembled WGS sequence"/>
</dbReference>
<name>A0A5B7J2X5_PORTR</name>
<evidence type="ECO:0000313" key="2">
    <source>
        <dbReference type="Proteomes" id="UP000324222"/>
    </source>
</evidence>
<sequence length="48" mass="5490">MNTTPAIHNSLSILRSAVKKTRPTRVQATPKEAKRKMQVRPVLLPHTW</sequence>
<reference evidence="1 2" key="1">
    <citation type="submission" date="2019-05" db="EMBL/GenBank/DDBJ databases">
        <title>Another draft genome of Portunus trituberculatus and its Hox gene families provides insights of decapod evolution.</title>
        <authorList>
            <person name="Jeong J.-H."/>
            <person name="Song I."/>
            <person name="Kim S."/>
            <person name="Choi T."/>
            <person name="Kim D."/>
            <person name="Ryu S."/>
            <person name="Kim W."/>
        </authorList>
    </citation>
    <scope>NUCLEOTIDE SEQUENCE [LARGE SCALE GENOMIC DNA]</scope>
    <source>
        <tissue evidence="1">Muscle</tissue>
    </source>
</reference>